<dbReference type="Gene3D" id="2.130.10.10">
    <property type="entry name" value="YVTN repeat-like/Quinoprotein amine dehydrogenase"/>
    <property type="match status" value="1"/>
</dbReference>
<keyword evidence="3 5" id="KW-0853">WD repeat</keyword>
<name>A0A8J2HSW9_COTCN</name>
<dbReference type="Proteomes" id="UP000786811">
    <property type="component" value="Unassembled WGS sequence"/>
</dbReference>
<dbReference type="GO" id="GO:0060294">
    <property type="term" value="P:cilium movement involved in cell motility"/>
    <property type="evidence" value="ECO:0007669"/>
    <property type="project" value="TreeGrafter"/>
</dbReference>
<evidence type="ECO:0000256" key="4">
    <source>
        <dbReference type="ARBA" id="ARBA00022737"/>
    </source>
</evidence>
<dbReference type="AlphaFoldDB" id="A0A8J2HSW9"/>
<protein>
    <submittedName>
        <fullName evidence="6">Axonemal (Macaca fascicularis)</fullName>
    </submittedName>
</protein>
<dbReference type="InterPro" id="IPR015943">
    <property type="entry name" value="WD40/YVTN_repeat-like_dom_sf"/>
</dbReference>
<evidence type="ECO:0000256" key="2">
    <source>
        <dbReference type="ARBA" id="ARBA00022490"/>
    </source>
</evidence>
<reference evidence="6" key="1">
    <citation type="submission" date="2021-04" db="EMBL/GenBank/DDBJ databases">
        <authorList>
            <person name="Chebbi M.A.C M."/>
        </authorList>
    </citation>
    <scope>NUCLEOTIDE SEQUENCE</scope>
</reference>
<dbReference type="OrthoDB" id="6619788at2759"/>
<evidence type="ECO:0000256" key="3">
    <source>
        <dbReference type="ARBA" id="ARBA00022574"/>
    </source>
</evidence>
<accession>A0A8J2HSW9</accession>
<evidence type="ECO:0000313" key="7">
    <source>
        <dbReference type="Proteomes" id="UP000786811"/>
    </source>
</evidence>
<keyword evidence="7" id="KW-1185">Reference proteome</keyword>
<dbReference type="PANTHER" id="PTHR12442:SF5">
    <property type="entry name" value="DYNEIN AXONEMAL INTERMEDIATE CHAIN 3"/>
    <property type="match status" value="1"/>
</dbReference>
<sequence length="1073" mass="123887">IDVKFNSVEEHFEDFEDDSNSREGDEAGMVEIKLSRLTQKIIGCEIGVNVSAEYPWKFVKKEIIEDNLDLHHENSEFFPIRHKIFEYPDDNIFIGYASSNKTADDNENLGTNDDNDSDSGIFFMCLSKSSRDLVTRKIKARRMRIYNLMKKSFYKAAGRWKTLGSDAEIDESVVKNSRPLYEIEMKKRKRVDTLIKLVSRNAEDQRDGYVELVGTRQSFNNVSRRLVSRGNQANPTTSDNEVQTTTKTPVDSWFQYSYDYTPINTTDFNKDLEQAARKFLDRYREFTCEQVFWNASWDLHADDCKNLVEDERDTRVPVPLAFTEYQSYCDVKLTGNKVISELCWHPLISNIAVAAYATYSKSQSIVGPKYYQDNILRACHENNKILLWSLDDCLVPKFILKCPREVTAVSIRPLDGNVIIGGCSNGQVAVWSISEQIECIKLKKLSDDDAQTKCNTSMKNLMNWMKETTSSRMIYPTAMSSIRNGQTGAITQIIWLASYSKLNENGKLLELEENSDVEELGWQFVTSSEDGTVAFWDLRSAIPFPHIPQLILPSKSHNRLFCFLSHIDFFFFALQLLQVLGRSISSLKVHDGLLSPTYILSVEKSISNSESCSTVVITTMTFYSPQIQRVEVEPFPIDLHHHDTTDPVGAPRYYKSVVEKPTGISQILRIILVGTLDGDVGRITWDGFDFETGLTVNRESARWIWRNEGIHDGPVTHSIRSCYLDNVVLTVGGKSFAIWREDFDEPIFFRRSSIRYTACSWYTCRPTVFMLARADGTIEFWDLMVKSNEACFTQSLSGQIITGIYPHEFATTLKADGTVATGQCVAFCDVNGMMRVFTVPPEFSVFEEGNVHWMRAFVDREVNRIELTRQWTKSWMDNTDNNKSIEKTTSYSQEVRKKVIETVDKTEPGRVTKIDKTIKSKPVCSQYKERTRQFIKEAQNNWKTMELKRMQRVILAKKGLRVEELERRREPVLKLRQEGLKKEEKIRDMMQQRDRIFEDTVAFLFPERNYDYGYGYGYANVTPDNLQQIIHNFQQVSVDLEIMRRNHARMSVDSFDWQQTLIEAQKHAKDDRK</sequence>
<dbReference type="PROSITE" id="PS50082">
    <property type="entry name" value="WD_REPEATS_2"/>
    <property type="match status" value="1"/>
</dbReference>
<gene>
    <name evidence="6" type="ORF">HICCMSTLAB_LOCUS12739</name>
</gene>
<dbReference type="GO" id="GO:0036156">
    <property type="term" value="C:inner dynein arm"/>
    <property type="evidence" value="ECO:0007669"/>
    <property type="project" value="TreeGrafter"/>
</dbReference>
<dbReference type="EMBL" id="CAJNRD030001124">
    <property type="protein sequence ID" value="CAG5107418.1"/>
    <property type="molecule type" value="Genomic_DNA"/>
</dbReference>
<feature type="repeat" description="WD" evidence="5">
    <location>
        <begin position="524"/>
        <end position="540"/>
    </location>
</feature>
<proteinExistence type="predicted"/>
<comment type="subcellular location">
    <subcellularLocation>
        <location evidence="1">Cytoplasm</location>
    </subcellularLocation>
</comment>
<dbReference type="InterPro" id="IPR050687">
    <property type="entry name" value="Dynein_IC"/>
</dbReference>
<dbReference type="GO" id="GO:0045503">
    <property type="term" value="F:dynein light chain binding"/>
    <property type="evidence" value="ECO:0007669"/>
    <property type="project" value="TreeGrafter"/>
</dbReference>
<keyword evidence="4" id="KW-0677">Repeat</keyword>
<dbReference type="InterPro" id="IPR001680">
    <property type="entry name" value="WD40_rpt"/>
</dbReference>
<dbReference type="PANTHER" id="PTHR12442">
    <property type="entry name" value="DYNEIN INTERMEDIATE CHAIN"/>
    <property type="match status" value="1"/>
</dbReference>
<evidence type="ECO:0000313" key="6">
    <source>
        <dbReference type="EMBL" id="CAG5107418.1"/>
    </source>
</evidence>
<dbReference type="GO" id="GO:0036159">
    <property type="term" value="P:inner dynein arm assembly"/>
    <property type="evidence" value="ECO:0007669"/>
    <property type="project" value="TreeGrafter"/>
</dbReference>
<dbReference type="SUPFAM" id="SSF50978">
    <property type="entry name" value="WD40 repeat-like"/>
    <property type="match status" value="1"/>
</dbReference>
<organism evidence="6 7">
    <name type="scientific">Cotesia congregata</name>
    <name type="common">Parasitoid wasp</name>
    <name type="synonym">Apanteles congregatus</name>
    <dbReference type="NCBI Taxonomy" id="51543"/>
    <lineage>
        <taxon>Eukaryota</taxon>
        <taxon>Metazoa</taxon>
        <taxon>Ecdysozoa</taxon>
        <taxon>Arthropoda</taxon>
        <taxon>Hexapoda</taxon>
        <taxon>Insecta</taxon>
        <taxon>Pterygota</taxon>
        <taxon>Neoptera</taxon>
        <taxon>Endopterygota</taxon>
        <taxon>Hymenoptera</taxon>
        <taxon>Apocrita</taxon>
        <taxon>Ichneumonoidea</taxon>
        <taxon>Braconidae</taxon>
        <taxon>Microgastrinae</taxon>
        <taxon>Cotesia</taxon>
    </lineage>
</organism>
<evidence type="ECO:0000256" key="5">
    <source>
        <dbReference type="PROSITE-ProRule" id="PRU00221"/>
    </source>
</evidence>
<dbReference type="GO" id="GO:0045504">
    <property type="term" value="F:dynein heavy chain binding"/>
    <property type="evidence" value="ECO:0007669"/>
    <property type="project" value="TreeGrafter"/>
</dbReference>
<keyword evidence="2" id="KW-0963">Cytoplasm</keyword>
<feature type="non-terminal residue" evidence="6">
    <location>
        <position position="1"/>
    </location>
</feature>
<dbReference type="InterPro" id="IPR036322">
    <property type="entry name" value="WD40_repeat_dom_sf"/>
</dbReference>
<comment type="caution">
    <text evidence="6">The sequence shown here is derived from an EMBL/GenBank/DDBJ whole genome shotgun (WGS) entry which is preliminary data.</text>
</comment>
<evidence type="ECO:0000256" key="1">
    <source>
        <dbReference type="ARBA" id="ARBA00004496"/>
    </source>
</evidence>